<reference evidence="1 2" key="1">
    <citation type="submission" date="2017-02" db="EMBL/GenBank/DDBJ databases">
        <title>Complete genome sequences of Mycobacterium kansasii strains isolated from rhesus macaques.</title>
        <authorList>
            <person name="Panda A."/>
            <person name="Nagaraj S."/>
            <person name="Zhao X."/>
            <person name="Tettelin H."/>
            <person name="Detolla L.J."/>
        </authorList>
    </citation>
    <scope>NUCLEOTIDE SEQUENCE [LARGE SCALE GENOMIC DNA]</scope>
    <source>
        <strain evidence="1 2">11-3813</strain>
    </source>
</reference>
<evidence type="ECO:0000313" key="2">
    <source>
        <dbReference type="Proteomes" id="UP000189229"/>
    </source>
</evidence>
<accession>A0A1V3XI13</accession>
<gene>
    <name evidence="1" type="primary">pccB4</name>
    <name evidence="1" type="ORF">BZL30_2024</name>
</gene>
<name>A0A1V3XI13_MYCKA</name>
<sequence>MTLRKAYGFGSMVMGLISFDGQVATFAYPGATMGAMGAVALSRASHADQELSAKLRNAELQASFRSAEHMGFDELIDPRETRDALLAALQRGINARQATAEPVMRTLIMP</sequence>
<organism evidence="1 2">
    <name type="scientific">Mycobacterium kansasii</name>
    <dbReference type="NCBI Taxonomy" id="1768"/>
    <lineage>
        <taxon>Bacteria</taxon>
        <taxon>Bacillati</taxon>
        <taxon>Actinomycetota</taxon>
        <taxon>Actinomycetes</taxon>
        <taxon>Mycobacteriales</taxon>
        <taxon>Mycobacteriaceae</taxon>
        <taxon>Mycobacterium</taxon>
    </lineage>
</organism>
<keyword evidence="1" id="KW-0436">Ligase</keyword>
<dbReference type="InterPro" id="IPR029045">
    <property type="entry name" value="ClpP/crotonase-like_dom_sf"/>
</dbReference>
<dbReference type="EC" id="6.4.1.3" evidence="1"/>
<protein>
    <submittedName>
        <fullName evidence="1">Propionyl-CoA carboxylase domain protein</fullName>
        <ecNumber evidence="1">6.4.1.3</ecNumber>
    </submittedName>
</protein>
<proteinExistence type="predicted"/>
<dbReference type="AlphaFoldDB" id="A0A1V3XI13"/>
<dbReference type="SUPFAM" id="SSF52096">
    <property type="entry name" value="ClpP/crotonase"/>
    <property type="match status" value="1"/>
</dbReference>
<dbReference type="Gene3D" id="3.90.226.10">
    <property type="entry name" value="2-enoyl-CoA Hydratase, Chain A, domain 1"/>
    <property type="match status" value="1"/>
</dbReference>
<dbReference type="Proteomes" id="UP000189229">
    <property type="component" value="Unassembled WGS sequence"/>
</dbReference>
<comment type="caution">
    <text evidence="1">The sequence shown here is derived from an EMBL/GenBank/DDBJ whole genome shotgun (WGS) entry which is preliminary data.</text>
</comment>
<dbReference type="EMBL" id="MVBM01000002">
    <property type="protein sequence ID" value="OOK78847.1"/>
    <property type="molecule type" value="Genomic_DNA"/>
</dbReference>
<evidence type="ECO:0000313" key="1">
    <source>
        <dbReference type="EMBL" id="OOK78847.1"/>
    </source>
</evidence>
<dbReference type="GO" id="GO:0004658">
    <property type="term" value="F:propionyl-CoA carboxylase activity"/>
    <property type="evidence" value="ECO:0007669"/>
    <property type="project" value="UniProtKB-EC"/>
</dbReference>